<evidence type="ECO:0000256" key="2">
    <source>
        <dbReference type="ARBA" id="ARBA00015550"/>
    </source>
</evidence>
<evidence type="ECO:0000256" key="1">
    <source>
        <dbReference type="ARBA" id="ARBA00004429"/>
    </source>
</evidence>
<feature type="transmembrane region" description="Helical" evidence="7">
    <location>
        <begin position="132"/>
        <end position="151"/>
    </location>
</feature>
<dbReference type="STRING" id="1077947.SAMN05216227_10365"/>
<gene>
    <name evidence="8" type="ORF">SAMN05216227_10365</name>
</gene>
<feature type="transmembrane region" description="Helical" evidence="7">
    <location>
        <begin position="53"/>
        <end position="76"/>
    </location>
</feature>
<feature type="transmembrane region" description="Helical" evidence="7">
    <location>
        <begin position="280"/>
        <end position="298"/>
    </location>
</feature>
<evidence type="ECO:0000313" key="9">
    <source>
        <dbReference type="Proteomes" id="UP000183002"/>
    </source>
</evidence>
<protein>
    <recommendedName>
        <fullName evidence="2">Putative Na(+)/H(+) antiporter NhaA homolog</fullName>
    </recommendedName>
</protein>
<evidence type="ECO:0000313" key="8">
    <source>
        <dbReference type="EMBL" id="SEN97313.1"/>
    </source>
</evidence>
<keyword evidence="6 7" id="KW-0472">Membrane</keyword>
<evidence type="ECO:0000256" key="4">
    <source>
        <dbReference type="ARBA" id="ARBA00022692"/>
    </source>
</evidence>
<feature type="transmembrane region" description="Helical" evidence="7">
    <location>
        <begin position="225"/>
        <end position="244"/>
    </location>
</feature>
<feature type="transmembrane region" description="Helical" evidence="7">
    <location>
        <begin position="350"/>
        <end position="368"/>
    </location>
</feature>
<feature type="transmembrane region" description="Helical" evidence="7">
    <location>
        <begin position="160"/>
        <end position="182"/>
    </location>
</feature>
<accession>A0A1H8KWQ7</accession>
<feature type="transmembrane region" description="Helical" evidence="7">
    <location>
        <begin position="12"/>
        <end position="33"/>
    </location>
</feature>
<feature type="transmembrane region" description="Helical" evidence="7">
    <location>
        <begin position="96"/>
        <end position="120"/>
    </location>
</feature>
<dbReference type="Gene3D" id="1.20.1530.10">
    <property type="entry name" value="Na+/H+ antiporter like domain"/>
    <property type="match status" value="1"/>
</dbReference>
<evidence type="ECO:0000256" key="7">
    <source>
        <dbReference type="SAM" id="Phobius"/>
    </source>
</evidence>
<dbReference type="EMBL" id="FOCO01000036">
    <property type="protein sequence ID" value="SEN97313.1"/>
    <property type="molecule type" value="Genomic_DNA"/>
</dbReference>
<comment type="subcellular location">
    <subcellularLocation>
        <location evidence="1">Cell inner membrane</location>
        <topology evidence="1">Multi-pass membrane protein</topology>
    </subcellularLocation>
</comment>
<evidence type="ECO:0000256" key="6">
    <source>
        <dbReference type="ARBA" id="ARBA00023136"/>
    </source>
</evidence>
<keyword evidence="3" id="KW-1003">Cell membrane</keyword>
<dbReference type="AlphaFoldDB" id="A0A1H8KWQ7"/>
<evidence type="ECO:0000256" key="5">
    <source>
        <dbReference type="ARBA" id="ARBA00022989"/>
    </source>
</evidence>
<dbReference type="InterPro" id="IPR004670">
    <property type="entry name" value="NhaA"/>
</dbReference>
<feature type="transmembrane region" description="Helical" evidence="7">
    <location>
        <begin position="380"/>
        <end position="399"/>
    </location>
</feature>
<dbReference type="InterPro" id="IPR023171">
    <property type="entry name" value="Na/H_antiporter_dom_sf"/>
</dbReference>
<dbReference type="RefSeq" id="WP_175469306.1">
    <property type="nucleotide sequence ID" value="NZ_FOCO01000036.1"/>
</dbReference>
<reference evidence="8 9" key="1">
    <citation type="submission" date="2016-10" db="EMBL/GenBank/DDBJ databases">
        <authorList>
            <person name="de Groot N.N."/>
        </authorList>
    </citation>
    <scope>NUCLEOTIDE SEQUENCE [LARGE SCALE GENOMIC DNA]</scope>
    <source>
        <strain evidence="8 9">CGMCC 1.10836</strain>
    </source>
</reference>
<feature type="transmembrane region" description="Helical" evidence="7">
    <location>
        <begin position="188"/>
        <end position="205"/>
    </location>
</feature>
<keyword evidence="5 7" id="KW-1133">Transmembrane helix</keyword>
<keyword evidence="4 7" id="KW-0812">Transmembrane</keyword>
<dbReference type="GO" id="GO:0006885">
    <property type="term" value="P:regulation of pH"/>
    <property type="evidence" value="ECO:0007669"/>
    <property type="project" value="InterPro"/>
</dbReference>
<organism evidence="8 9">
    <name type="scientific">Pseudorhodobacter antarcticus</name>
    <dbReference type="NCBI Taxonomy" id="1077947"/>
    <lineage>
        <taxon>Bacteria</taxon>
        <taxon>Pseudomonadati</taxon>
        <taxon>Pseudomonadota</taxon>
        <taxon>Alphaproteobacteria</taxon>
        <taxon>Rhodobacterales</taxon>
        <taxon>Paracoccaceae</taxon>
        <taxon>Pseudorhodobacter</taxon>
    </lineage>
</organism>
<dbReference type="GO" id="GO:0005886">
    <property type="term" value="C:plasma membrane"/>
    <property type="evidence" value="ECO:0007669"/>
    <property type="project" value="UniProtKB-SubCell"/>
</dbReference>
<proteinExistence type="predicted"/>
<dbReference type="PANTHER" id="PTHR30341">
    <property type="entry name" value="SODIUM ION/PROTON ANTIPORTER NHAA-RELATED"/>
    <property type="match status" value="1"/>
</dbReference>
<dbReference type="GO" id="GO:0015385">
    <property type="term" value="F:sodium:proton antiporter activity"/>
    <property type="evidence" value="ECO:0007669"/>
    <property type="project" value="TreeGrafter"/>
</dbReference>
<dbReference type="PANTHER" id="PTHR30341:SF0">
    <property type="entry name" value="NA(+)_H(+) ANTIPORTER NHAA"/>
    <property type="match status" value="1"/>
</dbReference>
<feature type="transmembrane region" description="Helical" evidence="7">
    <location>
        <begin position="318"/>
        <end position="338"/>
    </location>
</feature>
<name>A0A1H8KWQ7_9RHOB</name>
<dbReference type="Pfam" id="PF06965">
    <property type="entry name" value="Na_H_antiport_1"/>
    <property type="match status" value="1"/>
</dbReference>
<keyword evidence="9" id="KW-1185">Reference proteome</keyword>
<sequence>MTPASPYLSRYAYALLIGAAIATLAVTFAPSTYYDAIEWLPFDSDPLHRLRLFYPGFTFASVVSSLLMPVFVLLIAKEIWEAVVLEHGGLHGKLAVAPLAMVAGAMLAGAVVWQGLTVWLETAEEAVDATGWVMPFGSDMVLAFLFGRMIFGKAHPALQVLLFLCILDGVIGLIISGFATPIEDNLRALWLIVPLAAASFGYVKLTRPLQNQSMTERKRQRTGRLWPWVVLGVLSWIGVSASGLPPALGLLPLLPAMPHGTRSFGLFAEAEGFLTDPLNRLSHMLMGPVIVILFLFGVTRGGVDFAAFGPTTVVAVGAFWLGKPLGLLAVVMVLRAVGRDLPNRLDLRDMCYVAGLMGIGFTLPLLSLETALPGGAMQEAARLGLALTLLAGPVLIFVARKLPPKPRMGGKRARN</sequence>
<dbReference type="Proteomes" id="UP000183002">
    <property type="component" value="Unassembled WGS sequence"/>
</dbReference>
<evidence type="ECO:0000256" key="3">
    <source>
        <dbReference type="ARBA" id="ARBA00022475"/>
    </source>
</evidence>